<dbReference type="PANTHER" id="PTHR47938:SF35">
    <property type="entry name" value="PENTATRICOPEPTIDE REPEAT-CONTAINING PROTEIN 4, MITOCHONDRIAL-RELATED"/>
    <property type="match status" value="1"/>
</dbReference>
<dbReference type="STRING" id="708197.A0A166RXL4"/>
<dbReference type="GO" id="GO:0003729">
    <property type="term" value="F:mRNA binding"/>
    <property type="evidence" value="ECO:0007669"/>
    <property type="project" value="TreeGrafter"/>
</dbReference>
<dbReference type="EMBL" id="LFIV01000099">
    <property type="protein sequence ID" value="KZL69911.1"/>
    <property type="molecule type" value="Genomic_DNA"/>
</dbReference>
<dbReference type="Proteomes" id="UP000076552">
    <property type="component" value="Unassembled WGS sequence"/>
</dbReference>
<evidence type="ECO:0000256" key="1">
    <source>
        <dbReference type="PROSITE-ProRule" id="PRU00708"/>
    </source>
</evidence>
<dbReference type="PROSITE" id="PS51375">
    <property type="entry name" value="PPR"/>
    <property type="match status" value="2"/>
</dbReference>
<protein>
    <submittedName>
        <fullName evidence="2">Pentatricopeptide repeat protein</fullName>
    </submittedName>
</protein>
<feature type="repeat" description="PPR" evidence="1">
    <location>
        <begin position="318"/>
        <end position="352"/>
    </location>
</feature>
<sequence length="560" mass="63722">MSSLDSYSMSSDGLVAAVDFSAGALHSPPFLGPYSHIAAAAAATAAAAADPQSDHLAMQKKREKLLEFVDHHGVGTVEEHLELVEDPYLNRYAQPEPTKLIISERKEDQQYPSLHEALRGDETIAQIITKLGTAVSTKLRFPLRVSLDSIHELYAALPEPRMIHIPARMRHRLLMVFGTPKKKESQTMLRYFSLIGDAKDCGIPLRRNEWNHALALASRYVGKTTDTEAESALQLWREMEKMSRVKGNSVTFNILFDAASKSGNFPLAEMLWKEMRARKMQFNRYHRVSLIHFFGLQEDADGVRAAYKEMVEAGEMIDTVVLNCVISSFLRCGENEAALRVYEHMKGTHSKGVTLPQSDYFKGRVVTKVLFMFTKLGKKIPEFRPQLQGLAGSTPDMRTYRILINHFGIQRGDLSKVAQFLDEMKWFDVPVHGSIFLTLFEGFNKHGGTAYSEWTNTRLENVLSALLHALDNKVQGLYLDTWLMMWALRAFMKCTNKDKVMEVYEEFRKRWELAPDRAQFMESYTARLLDGKDSILSKQVVPRQPKKRKAVKQKAFVKHP</sequence>
<dbReference type="InterPro" id="IPR002885">
    <property type="entry name" value="PPR_rpt"/>
</dbReference>
<reference evidence="2 3" key="1">
    <citation type="submission" date="2015-06" db="EMBL/GenBank/DDBJ databases">
        <title>Survival trade-offs in plant roots during colonization by closely related pathogenic and mutualistic fungi.</title>
        <authorList>
            <person name="Hacquard S."/>
            <person name="Kracher B."/>
            <person name="Hiruma K."/>
            <person name="Weinman A."/>
            <person name="Muench P."/>
            <person name="Garrido Oter R."/>
            <person name="Ver Loren van Themaat E."/>
            <person name="Dallerey J.-F."/>
            <person name="Damm U."/>
            <person name="Henrissat B."/>
            <person name="Lespinet O."/>
            <person name="Thon M."/>
            <person name="Kemen E."/>
            <person name="McHardy A.C."/>
            <person name="Schulze-Lefert P."/>
            <person name="O'Connell R.J."/>
        </authorList>
    </citation>
    <scope>NUCLEOTIDE SEQUENCE [LARGE SCALE GENOMIC DNA]</scope>
    <source>
        <strain evidence="2 3">0861</strain>
    </source>
</reference>
<evidence type="ECO:0000313" key="3">
    <source>
        <dbReference type="Proteomes" id="UP000076552"/>
    </source>
</evidence>
<organism evidence="2 3">
    <name type="scientific">Colletotrichum tofieldiae</name>
    <dbReference type="NCBI Taxonomy" id="708197"/>
    <lineage>
        <taxon>Eukaryota</taxon>
        <taxon>Fungi</taxon>
        <taxon>Dikarya</taxon>
        <taxon>Ascomycota</taxon>
        <taxon>Pezizomycotina</taxon>
        <taxon>Sordariomycetes</taxon>
        <taxon>Hypocreomycetidae</taxon>
        <taxon>Glomerellales</taxon>
        <taxon>Glomerellaceae</taxon>
        <taxon>Colletotrichum</taxon>
        <taxon>Colletotrichum spaethianum species complex</taxon>
    </lineage>
</organism>
<dbReference type="NCBIfam" id="TIGR00756">
    <property type="entry name" value="PPR"/>
    <property type="match status" value="1"/>
</dbReference>
<comment type="caution">
    <text evidence="2">The sequence shown here is derived from an EMBL/GenBank/DDBJ whole genome shotgun (WGS) entry which is preliminary data.</text>
</comment>
<accession>A0A166RXL4</accession>
<name>A0A166RXL4_9PEZI</name>
<feature type="repeat" description="PPR" evidence="1">
    <location>
        <begin position="248"/>
        <end position="282"/>
    </location>
</feature>
<dbReference type="Gene3D" id="1.25.40.10">
    <property type="entry name" value="Tetratricopeptide repeat domain"/>
    <property type="match status" value="2"/>
</dbReference>
<evidence type="ECO:0000313" key="2">
    <source>
        <dbReference type="EMBL" id="KZL69911.1"/>
    </source>
</evidence>
<keyword evidence="3" id="KW-1185">Reference proteome</keyword>
<proteinExistence type="predicted"/>
<dbReference type="Pfam" id="PF01535">
    <property type="entry name" value="PPR"/>
    <property type="match status" value="2"/>
</dbReference>
<dbReference type="InterPro" id="IPR011990">
    <property type="entry name" value="TPR-like_helical_dom_sf"/>
</dbReference>
<dbReference type="AlphaFoldDB" id="A0A166RXL4"/>
<gene>
    <name evidence="2" type="ORF">CT0861_11593</name>
</gene>
<dbReference type="PANTHER" id="PTHR47938">
    <property type="entry name" value="RESPIRATORY COMPLEX I CHAPERONE (CIA84), PUTATIVE (AFU_ORTHOLOGUE AFUA_2G06020)-RELATED"/>
    <property type="match status" value="1"/>
</dbReference>